<feature type="compositionally biased region" description="Low complexity" evidence="1">
    <location>
        <begin position="1373"/>
        <end position="1411"/>
    </location>
</feature>
<evidence type="ECO:0000256" key="1">
    <source>
        <dbReference type="SAM" id="MobiDB-lite"/>
    </source>
</evidence>
<proteinExistence type="predicted"/>
<feature type="region of interest" description="Disordered" evidence="1">
    <location>
        <begin position="566"/>
        <end position="678"/>
    </location>
</feature>
<feature type="region of interest" description="Disordered" evidence="1">
    <location>
        <begin position="697"/>
        <end position="726"/>
    </location>
</feature>
<feature type="compositionally biased region" description="Low complexity" evidence="1">
    <location>
        <begin position="341"/>
        <end position="357"/>
    </location>
</feature>
<feature type="compositionally biased region" description="Basic and acidic residues" evidence="1">
    <location>
        <begin position="932"/>
        <end position="942"/>
    </location>
</feature>
<evidence type="ECO:0000313" key="3">
    <source>
        <dbReference type="Proteomes" id="UP001194696"/>
    </source>
</evidence>
<feature type="compositionally biased region" description="Polar residues" evidence="1">
    <location>
        <begin position="1028"/>
        <end position="1041"/>
    </location>
</feature>
<feature type="compositionally biased region" description="Basic and acidic residues" evidence="1">
    <location>
        <begin position="636"/>
        <end position="660"/>
    </location>
</feature>
<feature type="compositionally biased region" description="Low complexity" evidence="1">
    <location>
        <begin position="983"/>
        <end position="998"/>
    </location>
</feature>
<gene>
    <name evidence="2" type="ORF">BGZ96_005973</name>
</gene>
<dbReference type="EMBL" id="JAAAIM010000287">
    <property type="protein sequence ID" value="KAG0290552.1"/>
    <property type="molecule type" value="Genomic_DNA"/>
</dbReference>
<feature type="compositionally biased region" description="Polar residues" evidence="1">
    <location>
        <begin position="201"/>
        <end position="228"/>
    </location>
</feature>
<name>A0ABQ7K3R9_9FUNG</name>
<feature type="compositionally biased region" description="Polar residues" evidence="1">
    <location>
        <begin position="446"/>
        <end position="460"/>
    </location>
</feature>
<feature type="compositionally biased region" description="Polar residues" evidence="1">
    <location>
        <begin position="533"/>
        <end position="543"/>
    </location>
</feature>
<feature type="compositionally biased region" description="Gly residues" evidence="1">
    <location>
        <begin position="1288"/>
        <end position="1300"/>
    </location>
</feature>
<feature type="region of interest" description="Disordered" evidence="1">
    <location>
        <begin position="958"/>
        <end position="1063"/>
    </location>
</feature>
<feature type="region of interest" description="Disordered" evidence="1">
    <location>
        <begin position="774"/>
        <end position="839"/>
    </location>
</feature>
<feature type="compositionally biased region" description="Polar residues" evidence="1">
    <location>
        <begin position="425"/>
        <end position="439"/>
    </location>
</feature>
<feature type="compositionally biased region" description="Low complexity" evidence="1">
    <location>
        <begin position="390"/>
        <end position="409"/>
    </location>
</feature>
<accession>A0ABQ7K3R9</accession>
<evidence type="ECO:0000313" key="2">
    <source>
        <dbReference type="EMBL" id="KAG0290552.1"/>
    </source>
</evidence>
<feature type="compositionally biased region" description="Polar residues" evidence="1">
    <location>
        <begin position="617"/>
        <end position="635"/>
    </location>
</feature>
<feature type="compositionally biased region" description="Polar residues" evidence="1">
    <location>
        <begin position="777"/>
        <end position="810"/>
    </location>
</feature>
<feature type="compositionally biased region" description="Low complexity" evidence="1">
    <location>
        <begin position="1042"/>
        <end position="1059"/>
    </location>
</feature>
<feature type="compositionally biased region" description="Low complexity" evidence="1">
    <location>
        <begin position="661"/>
        <end position="678"/>
    </location>
</feature>
<feature type="region of interest" description="Disordered" evidence="1">
    <location>
        <begin position="852"/>
        <end position="944"/>
    </location>
</feature>
<feature type="region of interest" description="Disordered" evidence="1">
    <location>
        <begin position="1077"/>
        <end position="1181"/>
    </location>
</feature>
<feature type="region of interest" description="Disordered" evidence="1">
    <location>
        <begin position="331"/>
        <end position="551"/>
    </location>
</feature>
<reference evidence="2 3" key="1">
    <citation type="journal article" date="2020" name="Fungal Divers.">
        <title>Resolving the Mortierellaceae phylogeny through synthesis of multi-gene phylogenetics and phylogenomics.</title>
        <authorList>
            <person name="Vandepol N."/>
            <person name="Liber J."/>
            <person name="Desiro A."/>
            <person name="Na H."/>
            <person name="Kennedy M."/>
            <person name="Barry K."/>
            <person name="Grigoriev I.V."/>
            <person name="Miller A.N."/>
            <person name="O'Donnell K."/>
            <person name="Stajich J.E."/>
            <person name="Bonito G."/>
        </authorList>
    </citation>
    <scope>NUCLEOTIDE SEQUENCE [LARGE SCALE GENOMIC DNA]</scope>
    <source>
        <strain evidence="2 3">AD045</strain>
    </source>
</reference>
<feature type="compositionally biased region" description="Low complexity" evidence="1">
    <location>
        <begin position="1221"/>
        <end position="1237"/>
    </location>
</feature>
<feature type="compositionally biased region" description="Polar residues" evidence="1">
    <location>
        <begin position="1093"/>
        <end position="1133"/>
    </location>
</feature>
<feature type="compositionally biased region" description="Low complexity" evidence="1">
    <location>
        <begin position="853"/>
        <end position="864"/>
    </location>
</feature>
<feature type="compositionally biased region" description="Basic and acidic residues" evidence="1">
    <location>
        <begin position="882"/>
        <end position="900"/>
    </location>
</feature>
<feature type="compositionally biased region" description="Polar residues" evidence="1">
    <location>
        <begin position="709"/>
        <end position="721"/>
    </location>
</feature>
<feature type="compositionally biased region" description="Low complexity" evidence="1">
    <location>
        <begin position="1304"/>
        <end position="1320"/>
    </location>
</feature>
<organism evidence="2 3">
    <name type="scientific">Linnemannia gamsii</name>
    <dbReference type="NCBI Taxonomy" id="64522"/>
    <lineage>
        <taxon>Eukaryota</taxon>
        <taxon>Fungi</taxon>
        <taxon>Fungi incertae sedis</taxon>
        <taxon>Mucoromycota</taxon>
        <taxon>Mortierellomycotina</taxon>
        <taxon>Mortierellomycetes</taxon>
        <taxon>Mortierellales</taxon>
        <taxon>Mortierellaceae</taxon>
        <taxon>Linnemannia</taxon>
    </lineage>
</organism>
<feature type="compositionally biased region" description="Low complexity" evidence="1">
    <location>
        <begin position="1147"/>
        <end position="1162"/>
    </location>
</feature>
<dbReference type="Proteomes" id="UP001194696">
    <property type="component" value="Unassembled WGS sequence"/>
</dbReference>
<feature type="region of interest" description="Disordered" evidence="1">
    <location>
        <begin position="1198"/>
        <end position="1329"/>
    </location>
</feature>
<feature type="region of interest" description="Disordered" evidence="1">
    <location>
        <begin position="201"/>
        <end position="229"/>
    </location>
</feature>
<comment type="caution">
    <text evidence="2">The sequence shown here is derived from an EMBL/GenBank/DDBJ whole genome shotgun (WGS) entry which is preliminary data.</text>
</comment>
<feature type="compositionally biased region" description="Polar residues" evidence="1">
    <location>
        <begin position="367"/>
        <end position="389"/>
    </location>
</feature>
<keyword evidence="3" id="KW-1185">Reference proteome</keyword>
<sequence length="1419" mass="152934">MNYTLSSSFNYTPDVVDFEAMNITDMFPEQSSFSFDMSNSYSDSISGIPLAQQALWDDGQLTLPNSSGSQDGEDIGGGYDVHGDESSGHLAWMDDTKDQQGIMLHYNDQERRDEQHLQFLQDIGAGSLSRGDSISLFDELNDASELSCDLFKEQIDIDETRDQSRLPFEHTYNTHSQFNNAGGHLENEIFDREFMASLNAPPTSSFSPMESANFNNNTQSNIRRNPNNILDGLHSIPAPVLDHDDSINLEQRKHGNRYDGSERSGTGETYQKALKSFFDSLKVADPIKTPHKFAPQPLPILWNEPKIRSKHLPSFNLADYRDIAKATMPLGTPTTLPPFRPTTTTANNATKAPTAFKSTTPLLAATGLSNRLNGTNNRDSFSSSPTNTHSMPNSAHSSPLSSISTSPPSAGIRSKMPVADPKTPTAATYTSKLTYPPTQQDKEPGSPQQNQQQLSPTTSEQRVRSKRRSTILNPHLAFDPTIPPAERAAMEEEAKTPTTPRGTLERRSTLQQAVRSKVPASEDQKSDDDIGANGQQSLQQQGTMGKAMGGLRGPVVRKRRSLHQDMFTNDSGQGIGLNQADQEQQQHRPNEDFVDAARDDQQQQQQQDEALARLGSRPSSMNILPESLTSVNNHAFHQETAKVERVERARRLSEEERHGESSSSHAVAPSSPSAAATPANTRIPAALSLGRTAGARFGRSGSGGAGSLAQMSPTTPTTANPYGSLSGRTATGATAATSAVAGGTVSRLANGAPHRLSLTGTTAAFARQQLDDATAAVSPSTPTQSQYLPKLSQPITTTLSRNGTRSSPPTSAGLRRPGFATQQEDYNGDSGGSALSSPTEQYDDYYHAEKEFQMQQQQQQQSQQPPARSSYLRQQQQKHQQQHQDQEPEWNDSHDEDQQQPRRIPSTPMKSSRTQLPPAPLSPLDQQQQQQREQREQRDQKHLQRLRIQQQALEEVYGHGSGYGNTYPDDQGGFIDDHHRHPQQQQQQQSRYQPQLSPRHQRDDHYRSSMLASPPSPQPPSPRDYLSATATTPKASLHHQQSLYSPPMLSSALPSLTSSMNPPLRASEHYRRQSKDGYSLMSAPRISPPLTALPTSTRTPMSSSQLANPRRSLSQGLSGASTLPSRRLSTAPNVGNDGFGSGSSNIGLHGRSGSSGSSLQRSNTYSAQPLPSTGGGRSVGATGGSAMLSAYSDGNLPSLAGSRRPVSSMMSNGSGSGLPQSSRRSASDSLGSSVRASTNSTSEYARVFNPNPPPPRSSIPSAASGGNHYQQDSYTYRPEVPLRQSSLGAGGGIGGNGGHPGNRSSMASLRSGSSSSSLQGHNGGGPTIASASHLRRAASMNVSATGGGGPNGLGIGMGGGGIGGTGSLGRAGGMMSAATASSRQSSYQPQQQQPHHQMSQQMQMPQQRYQRTSMYSHRP</sequence>
<feature type="compositionally biased region" description="Basic and acidic residues" evidence="1">
    <location>
        <begin position="584"/>
        <end position="601"/>
    </location>
</feature>
<protein>
    <submittedName>
        <fullName evidence="2">Uncharacterized protein</fullName>
    </submittedName>
</protein>
<feature type="region of interest" description="Disordered" evidence="1">
    <location>
        <begin position="1372"/>
        <end position="1419"/>
    </location>
</feature>